<keyword evidence="2" id="KW-0808">Transferase</keyword>
<accession>A0AA41Z8E3</accession>
<dbReference type="AlphaFoldDB" id="A0AA41Z8E3"/>
<dbReference type="InterPro" id="IPR008567">
    <property type="entry name" value="BKACE"/>
</dbReference>
<sequence>MTQSLSRAVLATRPVLIMVAPTGARRMPRDHAALPITLDAIAETAADCFAAGAGAIHAHVRDAAGAHLLDVAAYRAQLARIAVAAPDIVVQVTTEAVGRYSPADQAALLTELRPRFVSVAIREFFADAEAPAAAALLAAQASGVACQYIVYDDRDLVWFSDLVARGLLPGTRHRIIVVMGRYTEGQNSDIAEFAARLATMDRLGLTDTTVWTVCAFGQGETAVLEAAMAAGGHMRVGFENSLLHADGRVAADNRERVAAIATLARGMGRPLAFGAQAAAILGGSSVA</sequence>
<evidence type="ECO:0000256" key="4">
    <source>
        <dbReference type="ARBA" id="ARBA00022833"/>
    </source>
</evidence>
<dbReference type="RefSeq" id="WP_282587566.1">
    <property type="nucleotide sequence ID" value="NZ_JAMOIM010000022.1"/>
</dbReference>
<evidence type="ECO:0000256" key="2">
    <source>
        <dbReference type="ARBA" id="ARBA00022679"/>
    </source>
</evidence>
<dbReference type="Proteomes" id="UP001165667">
    <property type="component" value="Unassembled WGS sequence"/>
</dbReference>
<keyword evidence="4" id="KW-0862">Zinc</keyword>
<dbReference type="GO" id="GO:0043720">
    <property type="term" value="F:3-keto-5-aminohexanoate cleavage activity"/>
    <property type="evidence" value="ECO:0007669"/>
    <property type="project" value="InterPro"/>
</dbReference>
<protein>
    <submittedName>
        <fullName evidence="5">3-keto-5-aminohexanoate cleavage protein</fullName>
    </submittedName>
</protein>
<dbReference type="Gene3D" id="3.20.20.70">
    <property type="entry name" value="Aldolase class I"/>
    <property type="match status" value="1"/>
</dbReference>
<dbReference type="EMBL" id="JAMOIM010000022">
    <property type="protein sequence ID" value="MCW6511187.1"/>
    <property type="molecule type" value="Genomic_DNA"/>
</dbReference>
<dbReference type="PANTHER" id="PTHR37418">
    <property type="entry name" value="3-KETO-5-AMINOHEXANOATE CLEAVAGE ENZYME-RELATED"/>
    <property type="match status" value="1"/>
</dbReference>
<organism evidence="5 6">
    <name type="scientific">Lichenifustis flavocetrariae</name>
    <dbReference type="NCBI Taxonomy" id="2949735"/>
    <lineage>
        <taxon>Bacteria</taxon>
        <taxon>Pseudomonadati</taxon>
        <taxon>Pseudomonadota</taxon>
        <taxon>Alphaproteobacteria</taxon>
        <taxon>Hyphomicrobiales</taxon>
        <taxon>Lichenihabitantaceae</taxon>
        <taxon>Lichenifustis</taxon>
    </lineage>
</organism>
<comment type="caution">
    <text evidence="5">The sequence shown here is derived from an EMBL/GenBank/DDBJ whole genome shotgun (WGS) entry which is preliminary data.</text>
</comment>
<dbReference type="PANTHER" id="PTHR37418:SF2">
    <property type="entry name" value="3-KETO-5-AMINOHEXANOATE CLEAVAGE ENZYME"/>
    <property type="match status" value="1"/>
</dbReference>
<name>A0AA41Z8E3_9HYPH</name>
<evidence type="ECO:0000313" key="5">
    <source>
        <dbReference type="EMBL" id="MCW6511187.1"/>
    </source>
</evidence>
<evidence type="ECO:0000313" key="6">
    <source>
        <dbReference type="Proteomes" id="UP001165667"/>
    </source>
</evidence>
<dbReference type="Pfam" id="PF05853">
    <property type="entry name" value="BKACE"/>
    <property type="match status" value="1"/>
</dbReference>
<dbReference type="InterPro" id="IPR013785">
    <property type="entry name" value="Aldolase_TIM"/>
</dbReference>
<keyword evidence="6" id="KW-1185">Reference proteome</keyword>
<evidence type="ECO:0000256" key="1">
    <source>
        <dbReference type="ARBA" id="ARBA00001947"/>
    </source>
</evidence>
<evidence type="ECO:0000256" key="3">
    <source>
        <dbReference type="ARBA" id="ARBA00022723"/>
    </source>
</evidence>
<dbReference type="GO" id="GO:0046872">
    <property type="term" value="F:metal ion binding"/>
    <property type="evidence" value="ECO:0007669"/>
    <property type="project" value="UniProtKB-KW"/>
</dbReference>
<keyword evidence="3" id="KW-0479">Metal-binding</keyword>
<reference evidence="5" key="1">
    <citation type="submission" date="2022-05" db="EMBL/GenBank/DDBJ databases">
        <authorList>
            <person name="Pankratov T."/>
        </authorList>
    </citation>
    <scope>NUCLEOTIDE SEQUENCE</scope>
    <source>
        <strain evidence="5">BP6-180914</strain>
    </source>
</reference>
<comment type="cofactor">
    <cofactor evidence="1">
        <name>Zn(2+)</name>
        <dbReference type="ChEBI" id="CHEBI:29105"/>
    </cofactor>
</comment>
<proteinExistence type="predicted"/>
<gene>
    <name evidence="5" type="ORF">M8523_24600</name>
</gene>